<feature type="domain" description="MOSC" evidence="2">
    <location>
        <begin position="179"/>
        <end position="260"/>
    </location>
</feature>
<dbReference type="GO" id="GO:0030170">
    <property type="term" value="F:pyridoxal phosphate binding"/>
    <property type="evidence" value="ECO:0007669"/>
    <property type="project" value="InterPro"/>
</dbReference>
<keyword evidence="1" id="KW-1133">Transmembrane helix</keyword>
<feature type="transmembrane region" description="Helical" evidence="1">
    <location>
        <begin position="12"/>
        <end position="32"/>
    </location>
</feature>
<sequence length="260" mass="29538">MPSLLSSINVSTIALSTAVVCALSGVAVYAIHKAYRKRRQFMKVANVCKLIIYPIKSLPGIEVNRLEVTTNGTKYGPFRDRSWLLVDKENRMITQRTEGCSKLALLSLQFKDNMLWITAPDLPTLKLKVKTEVDDEVIQTNVWGDPMEGVYCGLEAEEFFAQYLNKTGTKLIQHIPKQSVRDGYIEVNNAKVIRNAKYPIIYQDKSGLLVINQSSVDDLNSRLPTDALKTSYRNFRPNILISECDAFDEDNWQWVSIRDV</sequence>
<feature type="non-terminal residue" evidence="3">
    <location>
        <position position="260"/>
    </location>
</feature>
<accession>A0A7R9QVW8</accession>
<organism evidence="3">
    <name type="scientific">Oppiella nova</name>
    <dbReference type="NCBI Taxonomy" id="334625"/>
    <lineage>
        <taxon>Eukaryota</taxon>
        <taxon>Metazoa</taxon>
        <taxon>Ecdysozoa</taxon>
        <taxon>Arthropoda</taxon>
        <taxon>Chelicerata</taxon>
        <taxon>Arachnida</taxon>
        <taxon>Acari</taxon>
        <taxon>Acariformes</taxon>
        <taxon>Sarcoptiformes</taxon>
        <taxon>Oribatida</taxon>
        <taxon>Brachypylina</taxon>
        <taxon>Oppioidea</taxon>
        <taxon>Oppiidae</taxon>
        <taxon>Oppiella</taxon>
    </lineage>
</organism>
<dbReference type="EMBL" id="OC931497">
    <property type="protein sequence ID" value="CAD7659153.1"/>
    <property type="molecule type" value="Genomic_DNA"/>
</dbReference>
<keyword evidence="1" id="KW-0812">Transmembrane</keyword>
<gene>
    <name evidence="3" type="ORF">ONB1V03_LOCUS15749</name>
</gene>
<dbReference type="OrthoDB" id="6479793at2759"/>
<dbReference type="EMBL" id="CAJPVJ010016672">
    <property type="protein sequence ID" value="CAG2176315.1"/>
    <property type="molecule type" value="Genomic_DNA"/>
</dbReference>
<evidence type="ECO:0000259" key="2">
    <source>
        <dbReference type="PROSITE" id="PS51340"/>
    </source>
</evidence>
<proteinExistence type="predicted"/>
<dbReference type="GO" id="GO:0003824">
    <property type="term" value="F:catalytic activity"/>
    <property type="evidence" value="ECO:0007669"/>
    <property type="project" value="InterPro"/>
</dbReference>
<dbReference type="PANTHER" id="PTHR14237">
    <property type="entry name" value="MOLYBDOPTERIN COFACTOR SULFURASE MOSC"/>
    <property type="match status" value="1"/>
</dbReference>
<dbReference type="AlphaFoldDB" id="A0A7R9QVW8"/>
<dbReference type="Pfam" id="PF03476">
    <property type="entry name" value="MOSC_N"/>
    <property type="match status" value="1"/>
</dbReference>
<evidence type="ECO:0000313" key="3">
    <source>
        <dbReference type="EMBL" id="CAD7659153.1"/>
    </source>
</evidence>
<keyword evidence="4" id="KW-1185">Reference proteome</keyword>
<evidence type="ECO:0000256" key="1">
    <source>
        <dbReference type="SAM" id="Phobius"/>
    </source>
</evidence>
<keyword evidence="1" id="KW-0472">Membrane</keyword>
<dbReference type="GO" id="GO:0030151">
    <property type="term" value="F:molybdenum ion binding"/>
    <property type="evidence" value="ECO:0007669"/>
    <property type="project" value="InterPro"/>
</dbReference>
<dbReference type="InterPro" id="IPR005303">
    <property type="entry name" value="MOCOS_middle"/>
</dbReference>
<reference evidence="3" key="1">
    <citation type="submission" date="2020-11" db="EMBL/GenBank/DDBJ databases">
        <authorList>
            <person name="Tran Van P."/>
        </authorList>
    </citation>
    <scope>NUCLEOTIDE SEQUENCE</scope>
</reference>
<dbReference type="InterPro" id="IPR005302">
    <property type="entry name" value="MoCF_Sase_C"/>
</dbReference>
<protein>
    <recommendedName>
        <fullName evidence="2">MOSC domain-containing protein</fullName>
    </recommendedName>
</protein>
<dbReference type="Proteomes" id="UP000728032">
    <property type="component" value="Unassembled WGS sequence"/>
</dbReference>
<dbReference type="PROSITE" id="PS51340">
    <property type="entry name" value="MOSC"/>
    <property type="match status" value="1"/>
</dbReference>
<dbReference type="PANTHER" id="PTHR14237:SF19">
    <property type="entry name" value="MITOCHONDRIAL AMIDOXIME REDUCING COMPONENT 1"/>
    <property type="match status" value="1"/>
</dbReference>
<name>A0A7R9QVW8_9ACAR</name>
<dbReference type="Pfam" id="PF03473">
    <property type="entry name" value="MOSC"/>
    <property type="match status" value="1"/>
</dbReference>
<evidence type="ECO:0000313" key="4">
    <source>
        <dbReference type="Proteomes" id="UP000728032"/>
    </source>
</evidence>
<dbReference type="SUPFAM" id="SSF141673">
    <property type="entry name" value="MOSC N-terminal domain-like"/>
    <property type="match status" value="1"/>
</dbReference>